<proteinExistence type="predicted"/>
<dbReference type="PANTHER" id="PTHR39341:SF1">
    <property type="entry name" value="DUF1858 DOMAIN-CONTAINING PROTEIN"/>
    <property type="match status" value="1"/>
</dbReference>
<dbReference type="Pfam" id="PF08984">
    <property type="entry name" value="DUF1858"/>
    <property type="match status" value="1"/>
</dbReference>
<accession>A0A447CUI9</accession>
<name>A0A447CUI9_9BRAD</name>
<dbReference type="InterPro" id="IPR023883">
    <property type="entry name" value="CHP03980_redox-disulphide"/>
</dbReference>
<dbReference type="EMBL" id="UWOC01000138">
    <property type="protein sequence ID" value="VCU08971.1"/>
    <property type="molecule type" value="Genomic_DNA"/>
</dbReference>
<dbReference type="NCBIfam" id="TIGR03980">
    <property type="entry name" value="prismane_assoc"/>
    <property type="match status" value="1"/>
</dbReference>
<feature type="domain" description="DUF1858" evidence="2">
    <location>
        <begin position="2"/>
        <end position="54"/>
    </location>
</feature>
<reference evidence="4" key="1">
    <citation type="submission" date="2018-10" db="EMBL/GenBank/DDBJ databases">
        <authorList>
            <person name="Peiro R."/>
            <person name="Begona"/>
            <person name="Cbmso G."/>
            <person name="Lopez M."/>
            <person name="Gonzalez S."/>
            <person name="Sacristan E."/>
            <person name="Castillo E."/>
        </authorList>
    </citation>
    <scope>NUCLEOTIDE SEQUENCE [LARGE SCALE GENOMIC DNA]</scope>
</reference>
<sequence>MIDSDRLVVEVMRETPATVRVFLDHRMRCVGCPIGPFHTVADACREHGIDPVLFIAALRAAAAAPARGVPLRGPRPRPRQPAADAS</sequence>
<feature type="region of interest" description="Disordered" evidence="1">
    <location>
        <begin position="65"/>
        <end position="86"/>
    </location>
</feature>
<dbReference type="InterPro" id="IPR015077">
    <property type="entry name" value="DUF1858"/>
</dbReference>
<dbReference type="PANTHER" id="PTHR39341">
    <property type="entry name" value="BSL7085 PROTEIN"/>
    <property type="match status" value="1"/>
</dbReference>
<keyword evidence="4" id="KW-1185">Reference proteome</keyword>
<dbReference type="RefSeq" id="WP_280176755.1">
    <property type="nucleotide sequence ID" value="NZ_UWOC01000138.1"/>
</dbReference>
<dbReference type="Gene3D" id="1.10.3910.10">
    <property type="entry name" value="SP0561-like"/>
    <property type="match status" value="1"/>
</dbReference>
<dbReference type="SUPFAM" id="SSF140683">
    <property type="entry name" value="SP0561-like"/>
    <property type="match status" value="1"/>
</dbReference>
<dbReference type="InterPro" id="IPR038062">
    <property type="entry name" value="ScdA-like_N_sf"/>
</dbReference>
<evidence type="ECO:0000256" key="1">
    <source>
        <dbReference type="SAM" id="MobiDB-lite"/>
    </source>
</evidence>
<dbReference type="AlphaFoldDB" id="A0A447CUI9"/>
<comment type="caution">
    <text evidence="3">The sequence shown here is derived from an EMBL/GenBank/DDBJ whole genome shotgun (WGS) entry which is preliminary data.</text>
</comment>
<evidence type="ECO:0000313" key="4">
    <source>
        <dbReference type="Proteomes" id="UP000289200"/>
    </source>
</evidence>
<evidence type="ECO:0000313" key="3">
    <source>
        <dbReference type="EMBL" id="VCU08971.1"/>
    </source>
</evidence>
<gene>
    <name evidence="3" type="ORF">RHODGE_RHODGE_02149</name>
</gene>
<dbReference type="Proteomes" id="UP000289200">
    <property type="component" value="Unassembled WGS sequence"/>
</dbReference>
<organism evidence="3 4">
    <name type="scientific">Rhodoplanes serenus</name>
    <dbReference type="NCBI Taxonomy" id="200615"/>
    <lineage>
        <taxon>Bacteria</taxon>
        <taxon>Pseudomonadati</taxon>
        <taxon>Pseudomonadota</taxon>
        <taxon>Alphaproteobacteria</taxon>
        <taxon>Hyphomicrobiales</taxon>
        <taxon>Nitrobacteraceae</taxon>
        <taxon>Rhodoplanes</taxon>
    </lineage>
</organism>
<protein>
    <recommendedName>
        <fullName evidence="2">DUF1858 domain-containing protein</fullName>
    </recommendedName>
</protein>
<evidence type="ECO:0000259" key="2">
    <source>
        <dbReference type="Pfam" id="PF08984"/>
    </source>
</evidence>